<feature type="non-terminal residue" evidence="2">
    <location>
        <position position="1"/>
    </location>
</feature>
<organism evidence="2">
    <name type="scientific">Tanacetum cinerariifolium</name>
    <name type="common">Dalmatian daisy</name>
    <name type="synonym">Chrysanthemum cinerariifolium</name>
    <dbReference type="NCBI Taxonomy" id="118510"/>
    <lineage>
        <taxon>Eukaryota</taxon>
        <taxon>Viridiplantae</taxon>
        <taxon>Streptophyta</taxon>
        <taxon>Embryophyta</taxon>
        <taxon>Tracheophyta</taxon>
        <taxon>Spermatophyta</taxon>
        <taxon>Magnoliopsida</taxon>
        <taxon>eudicotyledons</taxon>
        <taxon>Gunneridae</taxon>
        <taxon>Pentapetalae</taxon>
        <taxon>asterids</taxon>
        <taxon>campanulids</taxon>
        <taxon>Asterales</taxon>
        <taxon>Asteraceae</taxon>
        <taxon>Asteroideae</taxon>
        <taxon>Anthemideae</taxon>
        <taxon>Anthemidinae</taxon>
        <taxon>Tanacetum</taxon>
    </lineage>
</organism>
<comment type="caution">
    <text evidence="2">The sequence shown here is derived from an EMBL/GenBank/DDBJ whole genome shotgun (WGS) entry which is preliminary data.</text>
</comment>
<feature type="region of interest" description="Disordered" evidence="1">
    <location>
        <begin position="1"/>
        <end position="60"/>
    </location>
</feature>
<gene>
    <name evidence="2" type="ORF">Tci_873992</name>
</gene>
<dbReference type="EMBL" id="BKCJ011195268">
    <property type="protein sequence ID" value="GFD02023.1"/>
    <property type="molecule type" value="Genomic_DNA"/>
</dbReference>
<feature type="compositionally biased region" description="Polar residues" evidence="1">
    <location>
        <begin position="7"/>
        <end position="34"/>
    </location>
</feature>
<accession>A0A699SXN2</accession>
<dbReference type="AlphaFoldDB" id="A0A699SXN2"/>
<evidence type="ECO:0000313" key="2">
    <source>
        <dbReference type="EMBL" id="GFD02023.1"/>
    </source>
</evidence>
<proteinExistence type="predicted"/>
<protein>
    <submittedName>
        <fullName evidence="2">Uncharacterized protein</fullName>
    </submittedName>
</protein>
<reference evidence="2" key="1">
    <citation type="journal article" date="2019" name="Sci. Rep.">
        <title>Draft genome of Tanacetum cinerariifolium, the natural source of mosquito coil.</title>
        <authorList>
            <person name="Yamashiro T."/>
            <person name="Shiraishi A."/>
            <person name="Satake H."/>
            <person name="Nakayama K."/>
        </authorList>
    </citation>
    <scope>NUCLEOTIDE SEQUENCE</scope>
</reference>
<name>A0A699SXN2_TANCI</name>
<feature type="compositionally biased region" description="Basic and acidic residues" evidence="1">
    <location>
        <begin position="42"/>
        <end position="60"/>
    </location>
</feature>
<sequence>QEKNEAFSKNNGDKMTNSITSQKADHVGSSQNKKSYAYSLNGDRDSKVEKQVTVVKGRDT</sequence>
<evidence type="ECO:0000256" key="1">
    <source>
        <dbReference type="SAM" id="MobiDB-lite"/>
    </source>
</evidence>